<evidence type="ECO:0000256" key="1">
    <source>
        <dbReference type="SAM" id="SignalP"/>
    </source>
</evidence>
<dbReference type="InterPro" id="IPR011970">
    <property type="entry name" value="MltB_2"/>
</dbReference>
<dbReference type="EMBL" id="QDKL01000002">
    <property type="protein sequence ID" value="RZF21402.1"/>
    <property type="molecule type" value="Genomic_DNA"/>
</dbReference>
<dbReference type="Gene3D" id="1.10.530.10">
    <property type="match status" value="1"/>
</dbReference>
<sequence>MKKLIVTTLLAISTFATPTTTEFNNWLESLKTELNEKNGFSYALLDEAFDGVTFNTDVIKYDRRQPEHVMSMGRYLNIVISSERVEKGQKYQRQLDDIFTQIRQDYNFQSRFLLSFWALETNFSSITGKLDIIRSLTTLTYDGRRSAFFKKELINALTMLDKGIYSYPTERMQGSWAGAMGSTQFMPSTMLAYAIDYDQDGYINMWENRHDFLGSSANFLSQVGWRGDESWGHEIELPQDFDYFHSGLKYKEDLQYWIDRDITLKGGTQLPHTDGKTAIYLPQGAKGPAFIVYPNFFTIFKWNNSEKYALGIGVLSDLINNRADYFSKFNLNEKSFMSFEMAKQIQAKLNELGHDAGPVDGIPGKQTTAAIQRYQVSIGQIPDGYLTKELAEEILSK</sequence>
<evidence type="ECO:0000259" key="2">
    <source>
        <dbReference type="Pfam" id="PF01471"/>
    </source>
</evidence>
<gene>
    <name evidence="4" type="ORF">DAY19_06875</name>
</gene>
<evidence type="ECO:0000313" key="4">
    <source>
        <dbReference type="EMBL" id="RZF21402.1"/>
    </source>
</evidence>
<feature type="domain" description="Transglycosylase SLT" evidence="3">
    <location>
        <begin position="23"/>
        <end position="317"/>
    </location>
</feature>
<organism evidence="4 5">
    <name type="scientific">Halobacteriovorax vibrionivorans</name>
    <dbReference type="NCBI Taxonomy" id="2152716"/>
    <lineage>
        <taxon>Bacteria</taxon>
        <taxon>Pseudomonadati</taxon>
        <taxon>Bdellovibrionota</taxon>
        <taxon>Bacteriovoracia</taxon>
        <taxon>Bacteriovoracales</taxon>
        <taxon>Halobacteriovoraceae</taxon>
        <taxon>Halobacteriovorax</taxon>
    </lineage>
</organism>
<keyword evidence="5" id="KW-1185">Reference proteome</keyword>
<dbReference type="Gene3D" id="1.10.101.10">
    <property type="entry name" value="PGBD-like superfamily/PGBD"/>
    <property type="match status" value="1"/>
</dbReference>
<evidence type="ECO:0000313" key="5">
    <source>
        <dbReference type="Proteomes" id="UP000443582"/>
    </source>
</evidence>
<dbReference type="Proteomes" id="UP000443582">
    <property type="component" value="Unassembled WGS sequence"/>
</dbReference>
<accession>A0ABY0IFI8</accession>
<name>A0ABY0IFI8_9BACT</name>
<comment type="caution">
    <text evidence="4">The sequence shown here is derived from an EMBL/GenBank/DDBJ whole genome shotgun (WGS) entry which is preliminary data.</text>
</comment>
<keyword evidence="1" id="KW-0732">Signal</keyword>
<proteinExistence type="predicted"/>
<dbReference type="Pfam" id="PF01471">
    <property type="entry name" value="PG_binding_1"/>
    <property type="match status" value="1"/>
</dbReference>
<protein>
    <submittedName>
        <fullName evidence="4">Lytic murein transglycosylase</fullName>
    </submittedName>
</protein>
<dbReference type="InterPro" id="IPR002477">
    <property type="entry name" value="Peptidoglycan-bd-like"/>
</dbReference>
<dbReference type="Pfam" id="PF13406">
    <property type="entry name" value="SLT_2"/>
    <property type="match status" value="1"/>
</dbReference>
<dbReference type="SUPFAM" id="SSF53955">
    <property type="entry name" value="Lysozyme-like"/>
    <property type="match status" value="1"/>
</dbReference>
<dbReference type="PANTHER" id="PTHR30163:SF8">
    <property type="entry name" value="LYTIC MUREIN TRANSGLYCOSYLASE"/>
    <property type="match status" value="1"/>
</dbReference>
<dbReference type="InterPro" id="IPR036366">
    <property type="entry name" value="PGBDSf"/>
</dbReference>
<dbReference type="InterPro" id="IPR036365">
    <property type="entry name" value="PGBD-like_sf"/>
</dbReference>
<dbReference type="Gene3D" id="1.10.8.350">
    <property type="entry name" value="Bacterial muramidase"/>
    <property type="match status" value="1"/>
</dbReference>
<evidence type="ECO:0000259" key="3">
    <source>
        <dbReference type="Pfam" id="PF13406"/>
    </source>
</evidence>
<feature type="chain" id="PRO_5046720592" evidence="1">
    <location>
        <begin position="19"/>
        <end position="397"/>
    </location>
</feature>
<dbReference type="InterPro" id="IPR043426">
    <property type="entry name" value="MltB-like"/>
</dbReference>
<feature type="signal peptide" evidence="1">
    <location>
        <begin position="1"/>
        <end position="18"/>
    </location>
</feature>
<dbReference type="InterPro" id="IPR031304">
    <property type="entry name" value="SLT_2"/>
</dbReference>
<dbReference type="PANTHER" id="PTHR30163">
    <property type="entry name" value="MEMBRANE-BOUND LYTIC MUREIN TRANSGLYCOSYLASE B"/>
    <property type="match status" value="1"/>
</dbReference>
<dbReference type="NCBIfam" id="TIGR02283">
    <property type="entry name" value="MltB_2"/>
    <property type="match status" value="1"/>
</dbReference>
<dbReference type="RefSeq" id="WP_114706469.1">
    <property type="nucleotide sequence ID" value="NZ_QDKL01000002.1"/>
</dbReference>
<reference evidence="5" key="1">
    <citation type="journal article" date="2019" name="Int. J. Syst. Evol. Microbiol.">
        <title>Halobacteriovorax valvorus sp. nov., a novel prokaryotic predator isolated from coastal seawater of China.</title>
        <authorList>
            <person name="Chen M.-X."/>
        </authorList>
    </citation>
    <scope>NUCLEOTIDE SEQUENCE [LARGE SCALE GENOMIC DNA]</scope>
    <source>
        <strain evidence="5">BL9</strain>
    </source>
</reference>
<dbReference type="SUPFAM" id="SSF47090">
    <property type="entry name" value="PGBD-like"/>
    <property type="match status" value="1"/>
</dbReference>
<dbReference type="CDD" id="cd13399">
    <property type="entry name" value="Slt35-like"/>
    <property type="match status" value="1"/>
</dbReference>
<dbReference type="InterPro" id="IPR023346">
    <property type="entry name" value="Lysozyme-like_dom_sf"/>
</dbReference>
<feature type="domain" description="Peptidoglycan binding-like" evidence="2">
    <location>
        <begin position="343"/>
        <end position="390"/>
    </location>
</feature>